<evidence type="ECO:0008006" key="4">
    <source>
        <dbReference type="Google" id="ProtNLM"/>
    </source>
</evidence>
<name>A0A1G6YHT5_9FLAO</name>
<gene>
    <name evidence="2" type="ORF">SAMN05421544_101150</name>
</gene>
<keyword evidence="3" id="KW-1185">Reference proteome</keyword>
<dbReference type="Proteomes" id="UP000198517">
    <property type="component" value="Unassembled WGS sequence"/>
</dbReference>
<accession>A0A1G6YHT5</accession>
<dbReference type="RefSeq" id="WP_092735595.1">
    <property type="nucleotide sequence ID" value="NZ_FNAS01000001.1"/>
</dbReference>
<dbReference type="AlphaFoldDB" id="A0A1G6YHT5"/>
<organism evidence="2 3">
    <name type="scientific">Riemerella columbipharyngis</name>
    <dbReference type="NCBI Taxonomy" id="1071918"/>
    <lineage>
        <taxon>Bacteria</taxon>
        <taxon>Pseudomonadati</taxon>
        <taxon>Bacteroidota</taxon>
        <taxon>Flavobacteriia</taxon>
        <taxon>Flavobacteriales</taxon>
        <taxon>Weeksellaceae</taxon>
        <taxon>Riemerella</taxon>
    </lineage>
</organism>
<reference evidence="2 3" key="1">
    <citation type="submission" date="2016-10" db="EMBL/GenBank/DDBJ databases">
        <authorList>
            <person name="de Groot N.N."/>
        </authorList>
    </citation>
    <scope>NUCLEOTIDE SEQUENCE [LARGE SCALE GENOMIC DNA]</scope>
    <source>
        <strain evidence="2 3">DSM 24015</strain>
    </source>
</reference>
<dbReference type="STRING" id="1071918.SAMN05421544_101150"/>
<protein>
    <recommendedName>
        <fullName evidence="4">Phosphoribosyl-ATP pyrophosphatase</fullName>
    </recommendedName>
</protein>
<keyword evidence="1" id="KW-1133">Transmembrane helix</keyword>
<evidence type="ECO:0000313" key="3">
    <source>
        <dbReference type="Proteomes" id="UP000198517"/>
    </source>
</evidence>
<keyword evidence="1" id="KW-0472">Membrane</keyword>
<evidence type="ECO:0000313" key="2">
    <source>
        <dbReference type="EMBL" id="SDD89287.1"/>
    </source>
</evidence>
<evidence type="ECO:0000256" key="1">
    <source>
        <dbReference type="SAM" id="Phobius"/>
    </source>
</evidence>
<keyword evidence="1" id="KW-0812">Transmembrane</keyword>
<dbReference type="OrthoDB" id="1450387at2"/>
<proteinExistence type="predicted"/>
<dbReference type="EMBL" id="FNAS01000001">
    <property type="protein sequence ID" value="SDD89287.1"/>
    <property type="molecule type" value="Genomic_DNA"/>
</dbReference>
<sequence>MRSIRSLYDLKKQKRTLKNEIAEIESLITFKNPKASLSVFTNGFTDRFLSERKDDDGKSKLALNTGNLVNLISDKVKENISSKNKNALVSLKNENLSESFLDSFLKISAVNFVGNLVKKQLYHKSWTKRILGIAILYIVPIFLRSFIDRVENSKKNIP</sequence>
<feature type="transmembrane region" description="Helical" evidence="1">
    <location>
        <begin position="130"/>
        <end position="147"/>
    </location>
</feature>